<dbReference type="Gene3D" id="3.40.50.300">
    <property type="entry name" value="P-loop containing nucleotide triphosphate hydrolases"/>
    <property type="match status" value="1"/>
</dbReference>
<protein>
    <recommendedName>
        <fullName evidence="2">G domain-containing protein</fullName>
    </recommendedName>
</protein>
<organism evidence="3 4">
    <name type="scientific">Symbiodinium natans</name>
    <dbReference type="NCBI Taxonomy" id="878477"/>
    <lineage>
        <taxon>Eukaryota</taxon>
        <taxon>Sar</taxon>
        <taxon>Alveolata</taxon>
        <taxon>Dinophyceae</taxon>
        <taxon>Suessiales</taxon>
        <taxon>Symbiodiniaceae</taxon>
        <taxon>Symbiodinium</taxon>
    </lineage>
</organism>
<keyword evidence="1" id="KW-0175">Coiled coil</keyword>
<feature type="domain" description="G" evidence="2">
    <location>
        <begin position="7"/>
        <end position="97"/>
    </location>
</feature>
<dbReference type="InterPro" id="IPR006073">
    <property type="entry name" value="GTP-bd"/>
</dbReference>
<dbReference type="GO" id="GO:0005525">
    <property type="term" value="F:GTP binding"/>
    <property type="evidence" value="ECO:0007669"/>
    <property type="project" value="InterPro"/>
</dbReference>
<sequence>MTTPADVIFCGNPGAGKSTLLSCVSGRQFRSGESAWCGFCSDFQFQESCRFPGYRFADTPGLADCKSAENAAKAITQTLMDAVRKGRAVKLFFVVPSEGGRITAEHLLTIRKVLGCITLVDGTSPSANSYAVIINKCDTALPEHQARVREGFAVRSPSLPIPTCHVIFLPRVGALSGKDNASHHFEGLQDFVLNVPAVALANVAEISCQSTVEELKQLQQNVSLAFDEQAARHEAEKRRWEQDARDVESALREAYLIQLRQEGEAATCQLQQLRGYLASQTEEGSHLEMQLAEQQRMQELTKQVREDHLRDLRRQQRMKERDWRRSIQEHWDRETLLESDRPVEVLTFSAKATLPGIA</sequence>
<name>A0A812T2T9_9DINO</name>
<evidence type="ECO:0000259" key="2">
    <source>
        <dbReference type="Pfam" id="PF01926"/>
    </source>
</evidence>
<evidence type="ECO:0000313" key="4">
    <source>
        <dbReference type="Proteomes" id="UP000604046"/>
    </source>
</evidence>
<accession>A0A812T2T9</accession>
<dbReference type="CDD" id="cd00882">
    <property type="entry name" value="Ras_like_GTPase"/>
    <property type="match status" value="1"/>
</dbReference>
<dbReference type="EMBL" id="CAJNDS010002503">
    <property type="protein sequence ID" value="CAE7501644.1"/>
    <property type="molecule type" value="Genomic_DNA"/>
</dbReference>
<dbReference type="Pfam" id="PF01926">
    <property type="entry name" value="MMR_HSR1"/>
    <property type="match status" value="1"/>
</dbReference>
<dbReference type="SUPFAM" id="SSF52540">
    <property type="entry name" value="P-loop containing nucleoside triphosphate hydrolases"/>
    <property type="match status" value="1"/>
</dbReference>
<comment type="caution">
    <text evidence="3">The sequence shown here is derived from an EMBL/GenBank/DDBJ whole genome shotgun (WGS) entry which is preliminary data.</text>
</comment>
<dbReference type="OrthoDB" id="165780at2759"/>
<feature type="coiled-coil region" evidence="1">
    <location>
        <begin position="201"/>
        <end position="250"/>
    </location>
</feature>
<evidence type="ECO:0000313" key="3">
    <source>
        <dbReference type="EMBL" id="CAE7501644.1"/>
    </source>
</evidence>
<dbReference type="Proteomes" id="UP000604046">
    <property type="component" value="Unassembled WGS sequence"/>
</dbReference>
<reference evidence="3" key="1">
    <citation type="submission" date="2021-02" db="EMBL/GenBank/DDBJ databases">
        <authorList>
            <person name="Dougan E. K."/>
            <person name="Rhodes N."/>
            <person name="Thang M."/>
            <person name="Chan C."/>
        </authorList>
    </citation>
    <scope>NUCLEOTIDE SEQUENCE</scope>
</reference>
<proteinExistence type="predicted"/>
<gene>
    <name evidence="3" type="ORF">SNAT2548_LOCUS28094</name>
</gene>
<dbReference type="InterPro" id="IPR027417">
    <property type="entry name" value="P-loop_NTPase"/>
</dbReference>
<evidence type="ECO:0000256" key="1">
    <source>
        <dbReference type="SAM" id="Coils"/>
    </source>
</evidence>
<keyword evidence="4" id="KW-1185">Reference proteome</keyword>
<dbReference type="AlphaFoldDB" id="A0A812T2T9"/>